<feature type="compositionally biased region" description="Basic and acidic residues" evidence="1">
    <location>
        <begin position="24"/>
        <end position="38"/>
    </location>
</feature>
<reference evidence="2 3" key="1">
    <citation type="journal article" date="2011" name="J. Bacteriol.">
        <title>Complete genome sequence of the hemotrophic Mycoplasma suis strain KI3806.</title>
        <authorList>
            <person name="Oehlerking J."/>
            <person name="Kube M."/>
            <person name="Felder K.M."/>
            <person name="Matter D."/>
            <person name="Wittenbrink M.M."/>
            <person name="Schwarzenbach S."/>
            <person name="Kramer M.M."/>
            <person name="Hoelzle K."/>
            <person name="Hoelzle L.E."/>
        </authorList>
    </citation>
    <scope>NUCLEOTIDE SEQUENCE [LARGE SCALE GENOMIC DNA]</scope>
    <source>
        <strain evidence="3">KI_3806</strain>
    </source>
</reference>
<dbReference type="Proteomes" id="UP000008645">
    <property type="component" value="Chromosome"/>
</dbReference>
<dbReference type="AlphaFoldDB" id="F0V1U5"/>
<dbReference type="RefSeq" id="WP_013609229.1">
    <property type="nucleotide sequence ID" value="NC_015153.1"/>
</dbReference>
<evidence type="ECO:0000256" key="1">
    <source>
        <dbReference type="SAM" id="MobiDB-lite"/>
    </source>
</evidence>
<organism evidence="2 3">
    <name type="scientific">Mycoplasma suis (strain KI_3806)</name>
    <dbReference type="NCBI Taxonomy" id="708248"/>
    <lineage>
        <taxon>Bacteria</taxon>
        <taxon>Bacillati</taxon>
        <taxon>Mycoplasmatota</taxon>
        <taxon>Mollicutes</taxon>
        <taxon>Mycoplasmataceae</taxon>
        <taxon>Mycoplasma</taxon>
    </lineage>
</organism>
<gene>
    <name evidence="2" type="ORF">MSUIS_05330</name>
</gene>
<evidence type="ECO:0000313" key="3">
    <source>
        <dbReference type="Proteomes" id="UP000008645"/>
    </source>
</evidence>
<dbReference type="KEGG" id="msk:MSUIS_05330"/>
<evidence type="ECO:0000313" key="2">
    <source>
        <dbReference type="EMBL" id="CBZ40626.1"/>
    </source>
</evidence>
<protein>
    <submittedName>
        <fullName evidence="2">Uncharacterized protein</fullName>
    </submittedName>
</protein>
<dbReference type="HOGENOM" id="CLU_2700828_0_0_14"/>
<sequence length="73" mass="8590">MKKKKKDHLTFEEILEELLEWEDSQEKTEKDNSNKESIDEISDQGLRNLLQQTLESLDKAIAESKKNKKVKKS</sequence>
<name>F0V1U5_MYCS3</name>
<dbReference type="EMBL" id="FQ790233">
    <property type="protein sequence ID" value="CBZ40626.1"/>
    <property type="molecule type" value="Genomic_DNA"/>
</dbReference>
<accession>F0V1U5</accession>
<feature type="region of interest" description="Disordered" evidence="1">
    <location>
        <begin position="22"/>
        <end position="44"/>
    </location>
</feature>
<proteinExistence type="predicted"/>